<evidence type="ECO:0000256" key="5">
    <source>
        <dbReference type="ARBA" id="ARBA00022723"/>
    </source>
</evidence>
<dbReference type="GO" id="GO:0052856">
    <property type="term" value="F:NAD(P)HX epimerase activity"/>
    <property type="evidence" value="ECO:0007669"/>
    <property type="project" value="UniProtKB-UniRule"/>
</dbReference>
<evidence type="ECO:0000256" key="8">
    <source>
        <dbReference type="ARBA" id="ARBA00022857"/>
    </source>
</evidence>
<evidence type="ECO:0000256" key="14">
    <source>
        <dbReference type="ARBA" id="ARBA00025153"/>
    </source>
</evidence>
<evidence type="ECO:0000256" key="19">
    <source>
        <dbReference type="PIRNR" id="PIRNR017184"/>
    </source>
</evidence>
<dbReference type="Gene3D" id="3.40.50.10260">
    <property type="entry name" value="YjeF N-terminal domain"/>
    <property type="match status" value="1"/>
</dbReference>
<feature type="binding site" evidence="17">
    <location>
        <begin position="412"/>
        <end position="416"/>
    </location>
    <ligand>
        <name>AMP</name>
        <dbReference type="ChEBI" id="CHEBI:456215"/>
    </ligand>
</feature>
<comment type="function">
    <text evidence="17">Catalyzes the dehydration of the S-form of NAD(P)HX at the expense of ADP, which is converted to AMP. Together with NAD(P)HX epimerase, which catalyzes the epimerization of the S- and R-forms, the enzyme allows the repair of both epimers of NAD(P)HX, a damaged form of NAD(P)H that is a result of enzymatic or heat-dependent hydration.</text>
</comment>
<dbReference type="NCBIfam" id="TIGR00197">
    <property type="entry name" value="yjeF_nterm"/>
    <property type="match status" value="1"/>
</dbReference>
<dbReference type="Gene3D" id="3.40.1190.20">
    <property type="match status" value="1"/>
</dbReference>
<dbReference type="HAMAP" id="MF_01966">
    <property type="entry name" value="NADHX_epimerase"/>
    <property type="match status" value="1"/>
</dbReference>
<dbReference type="Proteomes" id="UP000179786">
    <property type="component" value="Unassembled WGS sequence"/>
</dbReference>
<comment type="similarity">
    <text evidence="18">Belongs to the NnrE/AIBP family.</text>
</comment>
<comment type="catalytic activity">
    <reaction evidence="16 17 19">
        <text>(6S)-NADPHX + ADP = AMP + phosphate + NADPH + H(+)</text>
        <dbReference type="Rhea" id="RHEA:32235"/>
        <dbReference type="ChEBI" id="CHEBI:15378"/>
        <dbReference type="ChEBI" id="CHEBI:43474"/>
        <dbReference type="ChEBI" id="CHEBI:57783"/>
        <dbReference type="ChEBI" id="CHEBI:64076"/>
        <dbReference type="ChEBI" id="CHEBI:456215"/>
        <dbReference type="ChEBI" id="CHEBI:456216"/>
        <dbReference type="EC" id="4.2.1.136"/>
    </reaction>
</comment>
<evidence type="ECO:0000259" key="21">
    <source>
        <dbReference type="PROSITE" id="PS51385"/>
    </source>
</evidence>
<dbReference type="CDD" id="cd01171">
    <property type="entry name" value="YXKO-related"/>
    <property type="match status" value="1"/>
</dbReference>
<dbReference type="PROSITE" id="PS01049">
    <property type="entry name" value="YJEF_C_1"/>
    <property type="match status" value="1"/>
</dbReference>
<dbReference type="Pfam" id="PF01256">
    <property type="entry name" value="Carb_kinase"/>
    <property type="match status" value="1"/>
</dbReference>
<dbReference type="PROSITE" id="PS51385">
    <property type="entry name" value="YJEF_N"/>
    <property type="match status" value="1"/>
</dbReference>
<protein>
    <recommendedName>
        <fullName evidence="19">Bifunctional NAD(P)H-hydrate repair enzyme</fullName>
    </recommendedName>
    <alternativeName>
        <fullName evidence="19">Nicotinamide nucleotide repair protein</fullName>
    </alternativeName>
    <domain>
        <recommendedName>
            <fullName evidence="19">ADP-dependent (S)-NAD(P)H-hydrate dehydratase</fullName>
            <ecNumber evidence="19">4.2.1.136</ecNumber>
        </recommendedName>
        <alternativeName>
            <fullName evidence="19">ADP-dependent NAD(P)HX dehydratase</fullName>
        </alternativeName>
    </domain>
    <domain>
        <recommendedName>
            <fullName evidence="19">NAD(P)H-hydrate epimerase</fullName>
            <ecNumber evidence="19">5.1.99.6</ecNumber>
        </recommendedName>
    </domain>
</protein>
<feature type="binding site" evidence="18">
    <location>
        <position position="169"/>
    </location>
    <ligand>
        <name>K(+)</name>
        <dbReference type="ChEBI" id="CHEBI:29103"/>
    </ligand>
</feature>
<dbReference type="PROSITE" id="PS51383">
    <property type="entry name" value="YJEF_C_3"/>
    <property type="match status" value="1"/>
</dbReference>
<evidence type="ECO:0000256" key="2">
    <source>
        <dbReference type="ARBA" id="ARBA00000909"/>
    </source>
</evidence>
<dbReference type="InterPro" id="IPR030677">
    <property type="entry name" value="Nnr"/>
</dbReference>
<feature type="binding site" evidence="18">
    <location>
        <begin position="137"/>
        <end position="143"/>
    </location>
    <ligand>
        <name>(6S)-NADPHX</name>
        <dbReference type="ChEBI" id="CHEBI:64076"/>
    </ligand>
</feature>
<feature type="binding site" evidence="18">
    <location>
        <position position="166"/>
    </location>
    <ligand>
        <name>(6S)-NADPHX</name>
        <dbReference type="ChEBI" id="CHEBI:64076"/>
    </ligand>
</feature>
<comment type="cofactor">
    <cofactor evidence="17">
        <name>Mg(2+)</name>
        <dbReference type="ChEBI" id="CHEBI:18420"/>
    </cofactor>
</comment>
<feature type="binding site" evidence="18">
    <location>
        <position position="71"/>
    </location>
    <ligand>
        <name>K(+)</name>
        <dbReference type="ChEBI" id="CHEBI:29103"/>
    </ligand>
</feature>
<dbReference type="SUPFAM" id="SSF64153">
    <property type="entry name" value="YjeF N-terminal domain-like"/>
    <property type="match status" value="1"/>
</dbReference>
<dbReference type="AlphaFoldDB" id="A0A1S1MY59"/>
<comment type="similarity">
    <text evidence="4 19">In the C-terminal section; belongs to the NnrD/CARKD family.</text>
</comment>
<organism evidence="22 23">
    <name type="scientific">Pseudoalteromonas amylolytica</name>
    <dbReference type="NCBI Taxonomy" id="1859457"/>
    <lineage>
        <taxon>Bacteria</taxon>
        <taxon>Pseudomonadati</taxon>
        <taxon>Pseudomonadota</taxon>
        <taxon>Gammaproteobacteria</taxon>
        <taxon>Alteromonadales</taxon>
        <taxon>Pseudoalteromonadaceae</taxon>
        <taxon>Pseudoalteromonas</taxon>
    </lineage>
</organism>
<comment type="similarity">
    <text evidence="3 19">In the N-terminal section; belongs to the NnrE/AIBP family.</text>
</comment>
<evidence type="ECO:0000256" key="7">
    <source>
        <dbReference type="ARBA" id="ARBA00022840"/>
    </source>
</evidence>
<comment type="cofactor">
    <cofactor evidence="18 19">
        <name>K(+)</name>
        <dbReference type="ChEBI" id="CHEBI:29103"/>
    </cofactor>
    <text evidence="18 19">Binds 1 potassium ion per subunit.</text>
</comment>
<accession>A0A1S1MY59</accession>
<comment type="function">
    <text evidence="18">Catalyzes the epimerization of the S- and R-forms of NAD(P)HX, a damaged form of NAD(P)H that is a result of enzymatic or heat-dependent hydration. This is a prerequisite for the S-specific NAD(P)H-hydrate dehydratase to allow the repair of both epimers of NAD(P)HX.</text>
</comment>
<feature type="binding site" evidence="17">
    <location>
        <position position="440"/>
    </location>
    <ligand>
        <name>AMP</name>
        <dbReference type="ChEBI" id="CHEBI:456215"/>
    </ligand>
</feature>
<keyword evidence="6 17" id="KW-0547">Nucleotide-binding</keyword>
<dbReference type="PANTHER" id="PTHR12592:SF0">
    <property type="entry name" value="ATP-DEPENDENT (S)-NAD(P)H-HYDRATE DEHYDRATASE"/>
    <property type="match status" value="1"/>
</dbReference>
<dbReference type="GO" id="GO:0110051">
    <property type="term" value="P:metabolite repair"/>
    <property type="evidence" value="ECO:0007669"/>
    <property type="project" value="TreeGrafter"/>
</dbReference>
<evidence type="ECO:0000256" key="17">
    <source>
        <dbReference type="HAMAP-Rule" id="MF_01965"/>
    </source>
</evidence>
<comment type="caution">
    <text evidence="22">The sequence shown here is derived from an EMBL/GenBank/DDBJ whole genome shotgun (WGS) entry which is preliminary data.</text>
</comment>
<keyword evidence="11 18" id="KW-0413">Isomerase</keyword>
<feature type="binding site" evidence="18">
    <location>
        <position position="133"/>
    </location>
    <ligand>
        <name>K(+)</name>
        <dbReference type="ChEBI" id="CHEBI:29103"/>
    </ligand>
</feature>
<dbReference type="PANTHER" id="PTHR12592">
    <property type="entry name" value="ATP-DEPENDENT (S)-NAD(P)H-HYDRATE DEHYDRATASE FAMILY MEMBER"/>
    <property type="match status" value="1"/>
</dbReference>
<keyword evidence="23" id="KW-1185">Reference proteome</keyword>
<evidence type="ECO:0000256" key="12">
    <source>
        <dbReference type="ARBA" id="ARBA00023239"/>
    </source>
</evidence>
<dbReference type="EC" id="4.2.1.136" evidence="19"/>
<feature type="domain" description="YjeF C-terminal" evidence="20">
    <location>
        <begin position="233"/>
        <end position="497"/>
    </location>
</feature>
<keyword evidence="7 17" id="KW-0067">ATP-binding</keyword>
<keyword evidence="9 18" id="KW-0630">Potassium</keyword>
<feature type="binding site" evidence="17">
    <location>
        <position position="375"/>
    </location>
    <ligand>
        <name>(6S)-NADPHX</name>
        <dbReference type="ChEBI" id="CHEBI:64076"/>
    </ligand>
</feature>
<evidence type="ECO:0000313" key="23">
    <source>
        <dbReference type="Proteomes" id="UP000179786"/>
    </source>
</evidence>
<comment type="catalytic activity">
    <reaction evidence="2 18 19">
        <text>(6R)-NADPHX = (6S)-NADPHX</text>
        <dbReference type="Rhea" id="RHEA:32227"/>
        <dbReference type="ChEBI" id="CHEBI:64076"/>
        <dbReference type="ChEBI" id="CHEBI:64077"/>
        <dbReference type="EC" id="5.1.99.6"/>
    </reaction>
</comment>
<keyword evidence="5 18" id="KW-0479">Metal-binding</keyword>
<dbReference type="EC" id="5.1.99.6" evidence="19"/>
<proteinExistence type="inferred from homology"/>
<keyword evidence="13" id="KW-0511">Multifunctional enzyme</keyword>
<evidence type="ECO:0000313" key="22">
    <source>
        <dbReference type="EMBL" id="OHU91967.1"/>
    </source>
</evidence>
<feature type="domain" description="YjeF N-terminal" evidence="21">
    <location>
        <begin position="22"/>
        <end position="223"/>
    </location>
</feature>
<dbReference type="SUPFAM" id="SSF53613">
    <property type="entry name" value="Ribokinase-like"/>
    <property type="match status" value="1"/>
</dbReference>
<feature type="binding site" evidence="17">
    <location>
        <position position="268"/>
    </location>
    <ligand>
        <name>(6S)-NADPHX</name>
        <dbReference type="ChEBI" id="CHEBI:64076"/>
    </ligand>
</feature>
<dbReference type="PROSITE" id="PS01050">
    <property type="entry name" value="YJEF_C_2"/>
    <property type="match status" value="1"/>
</dbReference>
<evidence type="ECO:0000256" key="4">
    <source>
        <dbReference type="ARBA" id="ARBA00009524"/>
    </source>
</evidence>
<evidence type="ECO:0000256" key="11">
    <source>
        <dbReference type="ARBA" id="ARBA00023235"/>
    </source>
</evidence>
<comment type="similarity">
    <text evidence="17">Belongs to the NnrD/CARKD family.</text>
</comment>
<sequence>MFILEAKYSTNLPQVAYSAQQVKQYEGEAARMSATNLSQLMHRAGQALFSLFDHELVTAQRVLLLAGKGNNAGDAYVLAKLLHHAGREVCVYAVFPPEQLLGDAQQAYLSAGQSGVNIVTEQPELQNFCVIVDGVFGTGFKGQLPPLLIELFRACKNSLAKRVSIDIPSGVNGTTSVVAQGAFAADMTMTFIALKQGTLTGSAKACCGQLLYASLDVADAFEQLVKPSATLLASHSLLSQLKQRAEDSYKNSCGHVLVIGGNKGMAGAVRLAAEAALRSGAGLVSVATHPDSAASVLQGRYELMVHGIDKADELELLMDKADVIVIGPGLGQNDWAKTVFEKSLSFEGPVVVDADALNMLASSHKHYAHAVLTPHLGEAKRLLADAQDVDPLSRFTLATWLATNYKATIVLKGPGSLVADTKRININRSGCSAMASAGMGDVLSGIIGALRAQGMEPFAASSLAVYIHGLAAQIAAKEGERGLLASDLFVHIRRLLG</sequence>
<comment type="caution">
    <text evidence="18">Lacks conserved residue(s) required for the propagation of feature annotation.</text>
</comment>
<dbReference type="GO" id="GO:0046496">
    <property type="term" value="P:nicotinamide nucleotide metabolic process"/>
    <property type="evidence" value="ECO:0007669"/>
    <property type="project" value="UniProtKB-UniRule"/>
</dbReference>
<evidence type="ECO:0000259" key="20">
    <source>
        <dbReference type="PROSITE" id="PS51383"/>
    </source>
</evidence>
<dbReference type="Pfam" id="PF03853">
    <property type="entry name" value="YjeF_N"/>
    <property type="match status" value="1"/>
</dbReference>
<dbReference type="InterPro" id="IPR017953">
    <property type="entry name" value="Carbohydrate_kinase_pred_CS"/>
</dbReference>
<feature type="binding site" evidence="17">
    <location>
        <position position="441"/>
    </location>
    <ligand>
        <name>(6S)-NADPHX</name>
        <dbReference type="ChEBI" id="CHEBI:64076"/>
    </ligand>
</feature>
<feature type="binding site" evidence="17">
    <location>
        <position position="329"/>
    </location>
    <ligand>
        <name>(6S)-NADPHX</name>
        <dbReference type="ChEBI" id="CHEBI:64076"/>
    </ligand>
</feature>
<dbReference type="STRING" id="1859457.BET10_06405"/>
<keyword evidence="10 17" id="KW-0520">NAD</keyword>
<dbReference type="PIRSF" id="PIRSF017184">
    <property type="entry name" value="Nnr"/>
    <property type="match status" value="1"/>
</dbReference>
<comment type="catalytic activity">
    <reaction evidence="15 17 19">
        <text>(6S)-NADHX + ADP = AMP + phosphate + NADH + H(+)</text>
        <dbReference type="Rhea" id="RHEA:32223"/>
        <dbReference type="ChEBI" id="CHEBI:15378"/>
        <dbReference type="ChEBI" id="CHEBI:43474"/>
        <dbReference type="ChEBI" id="CHEBI:57945"/>
        <dbReference type="ChEBI" id="CHEBI:64074"/>
        <dbReference type="ChEBI" id="CHEBI:456215"/>
        <dbReference type="ChEBI" id="CHEBI:456216"/>
        <dbReference type="EC" id="4.2.1.136"/>
    </reaction>
</comment>
<evidence type="ECO:0000256" key="18">
    <source>
        <dbReference type="HAMAP-Rule" id="MF_01966"/>
    </source>
</evidence>
<dbReference type="NCBIfam" id="TIGR00196">
    <property type="entry name" value="yjeF_cterm"/>
    <property type="match status" value="1"/>
</dbReference>
<evidence type="ECO:0000256" key="9">
    <source>
        <dbReference type="ARBA" id="ARBA00022958"/>
    </source>
</evidence>
<dbReference type="InterPro" id="IPR004443">
    <property type="entry name" value="YjeF_N_dom"/>
</dbReference>
<evidence type="ECO:0000256" key="13">
    <source>
        <dbReference type="ARBA" id="ARBA00023268"/>
    </source>
</evidence>
<reference evidence="22 23" key="1">
    <citation type="submission" date="2016-09" db="EMBL/GenBank/DDBJ databases">
        <title>Pseudoalteromonas amylolytica sp. nov., isolated from the surface seawater.</title>
        <authorList>
            <person name="Wu Y.-H."/>
            <person name="Cheng H."/>
            <person name="Jin X.-B."/>
            <person name="Wang C.-S."/>
            <person name="Xu X.-W."/>
        </authorList>
    </citation>
    <scope>NUCLEOTIDE SEQUENCE [LARGE SCALE GENOMIC DNA]</scope>
    <source>
        <strain evidence="22 23">JW1</strain>
    </source>
</reference>
<evidence type="ECO:0000256" key="15">
    <source>
        <dbReference type="ARBA" id="ARBA00048238"/>
    </source>
</evidence>
<dbReference type="RefSeq" id="WP_070983771.1">
    <property type="nucleotide sequence ID" value="NZ_MKJU01000022.1"/>
</dbReference>
<dbReference type="HAMAP" id="MF_01965">
    <property type="entry name" value="NADHX_dehydratase"/>
    <property type="match status" value="1"/>
</dbReference>
<evidence type="ECO:0000256" key="10">
    <source>
        <dbReference type="ARBA" id="ARBA00023027"/>
    </source>
</evidence>
<dbReference type="InterPro" id="IPR000631">
    <property type="entry name" value="CARKD"/>
</dbReference>
<comment type="function">
    <text evidence="14 19">Bifunctional enzyme that catalyzes the epimerization of the S- and R-forms of NAD(P)HX and the dehydration of the S-form of NAD(P)HX at the expense of ADP, which is converted to AMP. This allows the repair of both epimers of NAD(P)HX, a damaged form of NAD(P)H that is a result of enzymatic or heat-dependent hydration.</text>
</comment>
<dbReference type="InterPro" id="IPR036652">
    <property type="entry name" value="YjeF_N_dom_sf"/>
</dbReference>
<evidence type="ECO:0000256" key="1">
    <source>
        <dbReference type="ARBA" id="ARBA00000013"/>
    </source>
</evidence>
<dbReference type="GO" id="GO:0005524">
    <property type="term" value="F:ATP binding"/>
    <property type="evidence" value="ECO:0007669"/>
    <property type="project" value="UniProtKB-UniRule"/>
</dbReference>
<dbReference type="InterPro" id="IPR029056">
    <property type="entry name" value="Ribokinase-like"/>
</dbReference>
<dbReference type="GO" id="GO:0046872">
    <property type="term" value="F:metal ion binding"/>
    <property type="evidence" value="ECO:0007669"/>
    <property type="project" value="UniProtKB-UniRule"/>
</dbReference>
<dbReference type="GO" id="GO:0052855">
    <property type="term" value="F:ADP-dependent NAD(P)H-hydrate dehydratase activity"/>
    <property type="evidence" value="ECO:0007669"/>
    <property type="project" value="UniProtKB-UniRule"/>
</dbReference>
<evidence type="ECO:0000256" key="16">
    <source>
        <dbReference type="ARBA" id="ARBA00049209"/>
    </source>
</evidence>
<dbReference type="EMBL" id="MKJU01000022">
    <property type="protein sequence ID" value="OHU91967.1"/>
    <property type="molecule type" value="Genomic_DNA"/>
</dbReference>
<comment type="catalytic activity">
    <reaction evidence="1 18 19">
        <text>(6R)-NADHX = (6S)-NADHX</text>
        <dbReference type="Rhea" id="RHEA:32215"/>
        <dbReference type="ChEBI" id="CHEBI:64074"/>
        <dbReference type="ChEBI" id="CHEBI:64075"/>
        <dbReference type="EC" id="5.1.99.6"/>
    </reaction>
</comment>
<evidence type="ECO:0000256" key="3">
    <source>
        <dbReference type="ARBA" id="ARBA00006001"/>
    </source>
</evidence>
<comment type="subunit">
    <text evidence="17">Homotetramer.</text>
</comment>
<keyword evidence="12 17" id="KW-0456">Lyase</keyword>
<keyword evidence="8 17" id="KW-0521">NADP</keyword>
<name>A0A1S1MY59_9GAMM</name>
<evidence type="ECO:0000256" key="6">
    <source>
        <dbReference type="ARBA" id="ARBA00022741"/>
    </source>
</evidence>
<gene>
    <name evidence="18" type="primary">nnrE</name>
    <name evidence="17" type="synonym">nnrD</name>
    <name evidence="22" type="ORF">BET10_06405</name>
</gene>